<feature type="compositionally biased region" description="Basic residues" evidence="1">
    <location>
        <begin position="13"/>
        <end position="25"/>
    </location>
</feature>
<dbReference type="AlphaFoldDB" id="A0AA35KCR6"/>
<dbReference type="Proteomes" id="UP001178461">
    <property type="component" value="Chromosome 5"/>
</dbReference>
<accession>A0AA35KCR6</accession>
<feature type="region of interest" description="Disordered" evidence="1">
    <location>
        <begin position="1"/>
        <end position="28"/>
    </location>
</feature>
<organism evidence="2 3">
    <name type="scientific">Podarcis lilfordi</name>
    <name type="common">Lilford's wall lizard</name>
    <dbReference type="NCBI Taxonomy" id="74358"/>
    <lineage>
        <taxon>Eukaryota</taxon>
        <taxon>Metazoa</taxon>
        <taxon>Chordata</taxon>
        <taxon>Craniata</taxon>
        <taxon>Vertebrata</taxon>
        <taxon>Euteleostomi</taxon>
        <taxon>Lepidosauria</taxon>
        <taxon>Squamata</taxon>
        <taxon>Bifurcata</taxon>
        <taxon>Unidentata</taxon>
        <taxon>Episquamata</taxon>
        <taxon>Laterata</taxon>
        <taxon>Lacertibaenia</taxon>
        <taxon>Lacertidae</taxon>
        <taxon>Podarcis</taxon>
    </lineage>
</organism>
<proteinExistence type="predicted"/>
<gene>
    <name evidence="2" type="ORF">PODLI_1B029908</name>
</gene>
<dbReference type="EMBL" id="OX395130">
    <property type="protein sequence ID" value="CAI5774944.1"/>
    <property type="molecule type" value="Genomic_DNA"/>
</dbReference>
<evidence type="ECO:0000313" key="2">
    <source>
        <dbReference type="EMBL" id="CAI5774944.1"/>
    </source>
</evidence>
<evidence type="ECO:0000313" key="3">
    <source>
        <dbReference type="Proteomes" id="UP001178461"/>
    </source>
</evidence>
<evidence type="ECO:0000256" key="1">
    <source>
        <dbReference type="SAM" id="MobiDB-lite"/>
    </source>
</evidence>
<sequence length="58" mass="6831">MSLTRKPNENPKRGKGIHTHRRKRQGVKDAVRSGAPFLLFDWRKTRNLLHPVVVCKLW</sequence>
<keyword evidence="3" id="KW-1185">Reference proteome</keyword>
<reference evidence="2" key="1">
    <citation type="submission" date="2022-12" db="EMBL/GenBank/DDBJ databases">
        <authorList>
            <person name="Alioto T."/>
            <person name="Alioto T."/>
            <person name="Gomez Garrido J."/>
        </authorList>
    </citation>
    <scope>NUCLEOTIDE SEQUENCE</scope>
</reference>
<feature type="compositionally biased region" description="Basic and acidic residues" evidence="1">
    <location>
        <begin position="1"/>
        <end position="12"/>
    </location>
</feature>
<protein>
    <submittedName>
        <fullName evidence="2">Uncharacterized protein</fullName>
    </submittedName>
</protein>
<name>A0AA35KCR6_9SAUR</name>